<dbReference type="GeneID" id="6920927"/>
<accession>B5LJJ3</accession>
<evidence type="ECO:0000313" key="2">
    <source>
        <dbReference type="Proteomes" id="UP000001849"/>
    </source>
</evidence>
<dbReference type="Proteomes" id="UP000001849">
    <property type="component" value="Segment"/>
</dbReference>
<dbReference type="EMBL" id="EU826466">
    <property type="protein sequence ID" value="ACH62190.1"/>
    <property type="molecule type" value="Genomic_DNA"/>
</dbReference>
<proteinExistence type="predicted"/>
<keyword evidence="2" id="KW-1185">Reference proteome</keyword>
<dbReference type="PROSITE" id="PS51257">
    <property type="entry name" value="PROKAR_LIPOPROTEIN"/>
    <property type="match status" value="1"/>
</dbReference>
<gene>
    <name evidence="1" type="primary">223</name>
    <name evidence="1" type="ORF">MYRNA_223</name>
</gene>
<reference evidence="1 2" key="1">
    <citation type="submission" date="2008-06" db="EMBL/GenBank/DDBJ databases">
        <authorList>
            <person name="Smith A.L."/>
            <person name="Paladin E.C."/>
            <person name="Jacobs-Sera D."/>
            <person name="Hendirx R.W."/>
            <person name="Hatfull G.F."/>
        </authorList>
    </citation>
    <scope>NUCLEOTIDE SEQUENCE [LARGE SCALE GENOMIC DNA]</scope>
</reference>
<dbReference type="RefSeq" id="YP_002225100.1">
    <property type="nucleotide sequence ID" value="NC_011273.1"/>
</dbReference>
<evidence type="ECO:0000313" key="1">
    <source>
        <dbReference type="EMBL" id="ACH62190.1"/>
    </source>
</evidence>
<organism evidence="1 2">
    <name type="scientific">Mycobacterium phage Myrna</name>
    <dbReference type="NCBI Taxonomy" id="546805"/>
    <lineage>
        <taxon>Viruses</taxon>
        <taxon>Duplodnaviria</taxon>
        <taxon>Heunggongvirae</taxon>
        <taxon>Uroviricota</taxon>
        <taxon>Caudoviricetes</taxon>
        <taxon>Ceeclamvirinae</taxon>
        <taxon>Myrnavirus</taxon>
        <taxon>Myrnavirus myrna</taxon>
    </lineage>
</organism>
<protein>
    <submittedName>
        <fullName evidence="1">Uncharacterized protein</fullName>
    </submittedName>
</protein>
<dbReference type="KEGG" id="vg:6920927"/>
<name>B5LJJ3_9CAUD</name>
<sequence>MAHPREGESPPMKRITRVLVGLGAALALTFGLTACDEDAALAVPQSFCGFIQGKGGLDNNDNPNSAELKQVLYPGQTAEFKTDQSIGKVFPCVTRNYVIAPQGQSADTNNPLRAMTEGVDGKPGTPVYVWVSVYWQPNQQPEPIRDFIGFAEGKYGAAAGDPRAFTGDGAQNASTPGWNKMLAENMYPTLQRIVEQPLRSVGDAVWQVNDPALRETISAEMSDRFAETFQQTTGSVNDLICGSGSTGTGDQFNCEPVRIVVDLVTAQNQQTQEAAAQNAAQANQNKLREDTKQADIDLTNQLYGPVLGAQFRACRDMNAASAGSCKLFPGADVQVQAPGQ</sequence>